<keyword evidence="2" id="KW-0378">Hydrolase</keyword>
<evidence type="ECO:0000259" key="1">
    <source>
        <dbReference type="PROSITE" id="PS50819"/>
    </source>
</evidence>
<keyword evidence="2" id="KW-0255">Endonuclease</keyword>
<accession>A0ABT8HX54</accession>
<dbReference type="Pfam" id="PF14528">
    <property type="entry name" value="LAGLIDADG_3"/>
    <property type="match status" value="1"/>
</dbReference>
<evidence type="ECO:0000313" key="3">
    <source>
        <dbReference type="Proteomes" id="UP001172721"/>
    </source>
</evidence>
<dbReference type="InterPro" id="IPR027434">
    <property type="entry name" value="Homing_endonucl"/>
</dbReference>
<dbReference type="InterPro" id="IPR004860">
    <property type="entry name" value="LAGLIDADG_dom"/>
</dbReference>
<dbReference type="RefSeq" id="WP_301166329.1">
    <property type="nucleotide sequence ID" value="NZ_JAUHTR010000006.1"/>
</dbReference>
<dbReference type="Gene3D" id="3.10.28.10">
    <property type="entry name" value="Homing endonucleases"/>
    <property type="match status" value="2"/>
</dbReference>
<organism evidence="2 3">
    <name type="scientific">Fictibacillus fluitans</name>
    <dbReference type="NCBI Taxonomy" id="3058422"/>
    <lineage>
        <taxon>Bacteria</taxon>
        <taxon>Bacillati</taxon>
        <taxon>Bacillota</taxon>
        <taxon>Bacilli</taxon>
        <taxon>Bacillales</taxon>
        <taxon>Fictibacillaceae</taxon>
        <taxon>Fictibacillus</taxon>
    </lineage>
</organism>
<dbReference type="Proteomes" id="UP001172721">
    <property type="component" value="Unassembled WGS sequence"/>
</dbReference>
<dbReference type="PRINTS" id="PR00379">
    <property type="entry name" value="INTEIN"/>
</dbReference>
<dbReference type="InterPro" id="IPR006142">
    <property type="entry name" value="INTEIN"/>
</dbReference>
<dbReference type="SUPFAM" id="SSF55608">
    <property type="entry name" value="Homing endonucleases"/>
    <property type="match status" value="2"/>
</dbReference>
<reference evidence="2" key="1">
    <citation type="submission" date="2023-07" db="EMBL/GenBank/DDBJ databases">
        <title>Fictibacillus sp. isolated from freshwater pond.</title>
        <authorList>
            <person name="Kirdat K."/>
            <person name="Bhat A."/>
            <person name="Mourya A."/>
            <person name="Yadav A."/>
        </authorList>
    </citation>
    <scope>NUCLEOTIDE SEQUENCE</scope>
    <source>
        <strain evidence="2">NE201</strain>
    </source>
</reference>
<sequence>MERVNHKLRQRGYGARDKEELKRKIILLHDEGYSQVEIALRWNKEHPFFITRMPGEAGKLKSKKYTYIENYFEAIDTPNKAYILGFILGDGTIIDRIKSKRLIISVAIQDQSLIKAIAKELNATDLIKIRSARAVNEQEKVALTINSTKMCNDLIQLGVLPNKTGKEKWINLENIDLQWAFLRGFFDADGHIRVYFRNEYLKVRVGFTVSYLMLTAILGFLKSQQIGLNVNSIASKQGCYDIYLSSISDILQIKKFLYQNGELRLARKYDKFSSLMI</sequence>
<proteinExistence type="predicted"/>
<dbReference type="InterPro" id="IPR004042">
    <property type="entry name" value="Intein_endonuc_central"/>
</dbReference>
<dbReference type="EMBL" id="JAUHTR010000006">
    <property type="protein sequence ID" value="MDN4525289.1"/>
    <property type="molecule type" value="Genomic_DNA"/>
</dbReference>
<gene>
    <name evidence="2" type="ORF">QYB97_12415</name>
</gene>
<comment type="caution">
    <text evidence="2">The sequence shown here is derived from an EMBL/GenBank/DDBJ whole genome shotgun (WGS) entry which is preliminary data.</text>
</comment>
<name>A0ABT8HX54_9BACL</name>
<feature type="domain" description="DOD-type homing endonuclease" evidence="1">
    <location>
        <begin position="83"/>
        <end position="220"/>
    </location>
</feature>
<protein>
    <submittedName>
        <fullName evidence="2">LAGLIDADG family homing endonuclease</fullName>
    </submittedName>
</protein>
<evidence type="ECO:0000313" key="2">
    <source>
        <dbReference type="EMBL" id="MDN4525289.1"/>
    </source>
</evidence>
<keyword evidence="2" id="KW-0540">Nuclease</keyword>
<keyword evidence="3" id="KW-1185">Reference proteome</keyword>
<dbReference type="PROSITE" id="PS50819">
    <property type="entry name" value="INTEIN_ENDONUCLEASE"/>
    <property type="match status" value="1"/>
</dbReference>
<dbReference type="GO" id="GO:0004519">
    <property type="term" value="F:endonuclease activity"/>
    <property type="evidence" value="ECO:0007669"/>
    <property type="project" value="UniProtKB-KW"/>
</dbReference>